<dbReference type="InterPro" id="IPR001503">
    <property type="entry name" value="Glyco_trans_10"/>
</dbReference>
<evidence type="ECO:0000259" key="6">
    <source>
        <dbReference type="Pfam" id="PF00852"/>
    </source>
</evidence>
<evidence type="ECO:0000256" key="1">
    <source>
        <dbReference type="ARBA" id="ARBA00004922"/>
    </source>
</evidence>
<dbReference type="Proteomes" id="UP000279833">
    <property type="component" value="Unassembled WGS sequence"/>
</dbReference>
<dbReference type="GO" id="GO:0032580">
    <property type="term" value="C:Golgi cisterna membrane"/>
    <property type="evidence" value="ECO:0007669"/>
    <property type="project" value="UniProtKB-SubCell"/>
</dbReference>
<keyword evidence="8" id="KW-1185">Reference proteome</keyword>
<dbReference type="PANTHER" id="PTHR11929">
    <property type="entry name" value="ALPHA- 1,3 -FUCOSYLTRANSFERASE"/>
    <property type="match status" value="1"/>
</dbReference>
<keyword evidence="5" id="KW-0472">Membrane</keyword>
<feature type="domain" description="Fucosyltransferase C-terminal" evidence="6">
    <location>
        <begin position="2"/>
        <end position="68"/>
    </location>
</feature>
<evidence type="ECO:0000313" key="7">
    <source>
        <dbReference type="EMBL" id="VDP02596.1"/>
    </source>
</evidence>
<keyword evidence="5" id="KW-0333">Golgi apparatus</keyword>
<evidence type="ECO:0000313" key="8">
    <source>
        <dbReference type="Proteomes" id="UP000279833"/>
    </source>
</evidence>
<proteinExistence type="inferred from homology"/>
<dbReference type="WBParaSite" id="SCUD_0000628001-mRNA-1">
    <property type="protein sequence ID" value="SCUD_0000628001-mRNA-1"/>
    <property type="gene ID" value="SCUD_0000628001"/>
</dbReference>
<evidence type="ECO:0000256" key="4">
    <source>
        <dbReference type="ARBA" id="ARBA00022679"/>
    </source>
</evidence>
<evidence type="ECO:0000313" key="9">
    <source>
        <dbReference type="WBParaSite" id="SCUD_0000628001-mRNA-1"/>
    </source>
</evidence>
<dbReference type="STRING" id="6186.A0A183JU89"/>
<dbReference type="SUPFAM" id="SSF53756">
    <property type="entry name" value="UDP-Glycosyltransferase/glycogen phosphorylase"/>
    <property type="match status" value="1"/>
</dbReference>
<comment type="subcellular location">
    <subcellularLocation>
        <location evidence="5">Golgi apparatus</location>
        <location evidence="5">Golgi stack membrane</location>
        <topology evidence="5">Single-pass type II membrane protein</topology>
    </subcellularLocation>
</comment>
<evidence type="ECO:0000256" key="2">
    <source>
        <dbReference type="ARBA" id="ARBA00008919"/>
    </source>
</evidence>
<accession>A0A183JU89</accession>
<organism evidence="9">
    <name type="scientific">Schistosoma curassoni</name>
    <dbReference type="NCBI Taxonomy" id="6186"/>
    <lineage>
        <taxon>Eukaryota</taxon>
        <taxon>Metazoa</taxon>
        <taxon>Spiralia</taxon>
        <taxon>Lophotrochozoa</taxon>
        <taxon>Platyhelminthes</taxon>
        <taxon>Trematoda</taxon>
        <taxon>Digenea</taxon>
        <taxon>Strigeidida</taxon>
        <taxon>Schistosomatoidea</taxon>
        <taxon>Schistosomatidae</taxon>
        <taxon>Schistosoma</taxon>
    </lineage>
</organism>
<evidence type="ECO:0000256" key="5">
    <source>
        <dbReference type="RuleBase" id="RU003832"/>
    </source>
</evidence>
<reference evidence="7 8" key="2">
    <citation type="submission" date="2018-11" db="EMBL/GenBank/DDBJ databases">
        <authorList>
            <consortium name="Pathogen Informatics"/>
        </authorList>
    </citation>
    <scope>NUCLEOTIDE SEQUENCE [LARGE SCALE GENOMIC DNA]</scope>
    <source>
        <strain evidence="7">Dakar</strain>
        <strain evidence="8">Dakar, Senegal</strain>
    </source>
</reference>
<dbReference type="Pfam" id="PF00852">
    <property type="entry name" value="Glyco_transf_10"/>
    <property type="match status" value="1"/>
</dbReference>
<dbReference type="EC" id="2.4.1.-" evidence="5"/>
<sequence length="82" mass="9343">MGASIEEYERVAPPYSFIHVDQFESPGKLADYLKYLDTNDTAYNEYFGWHGHGIIHDRDSQPQCAMCLLAHTLCVCQKFLAA</sequence>
<evidence type="ECO:0000256" key="3">
    <source>
        <dbReference type="ARBA" id="ARBA00022676"/>
    </source>
</evidence>
<reference evidence="9" key="1">
    <citation type="submission" date="2016-06" db="UniProtKB">
        <authorList>
            <consortium name="WormBaseParasite"/>
        </authorList>
    </citation>
    <scope>IDENTIFICATION</scope>
</reference>
<dbReference type="EMBL" id="UZAK01013190">
    <property type="protein sequence ID" value="VDP02596.1"/>
    <property type="molecule type" value="Genomic_DNA"/>
</dbReference>
<dbReference type="UniPathway" id="UPA00378"/>
<dbReference type="InterPro" id="IPR055270">
    <property type="entry name" value="Glyco_tran_10_C"/>
</dbReference>
<keyword evidence="5" id="KW-0812">Transmembrane</keyword>
<keyword evidence="4 5" id="KW-0808">Transferase</keyword>
<comment type="similarity">
    <text evidence="2 5">Belongs to the glycosyltransferase 10 family.</text>
</comment>
<dbReference type="GO" id="GO:0046920">
    <property type="term" value="F:alpha-(1-&gt;3)-fucosyltransferase activity"/>
    <property type="evidence" value="ECO:0007669"/>
    <property type="project" value="TreeGrafter"/>
</dbReference>
<name>A0A183JU89_9TREM</name>
<dbReference type="PANTHER" id="PTHR11929:SF145">
    <property type="entry name" value="ALPHA-(1,3)-FUCOSYLTRANSFERASE FUT-1"/>
    <property type="match status" value="1"/>
</dbReference>
<keyword evidence="3 5" id="KW-0328">Glycosyltransferase</keyword>
<dbReference type="AlphaFoldDB" id="A0A183JU89"/>
<comment type="pathway">
    <text evidence="1">Protein modification; protein glycosylation.</text>
</comment>
<dbReference type="Gene3D" id="3.40.50.11660">
    <property type="entry name" value="Glycosyl transferase family 10, C-terminal domain"/>
    <property type="match status" value="1"/>
</dbReference>
<dbReference type="InterPro" id="IPR038577">
    <property type="entry name" value="GT10-like_C_sf"/>
</dbReference>
<protein>
    <recommendedName>
        <fullName evidence="5">Fucosyltransferase</fullName>
        <ecNumber evidence="5">2.4.1.-</ecNumber>
    </recommendedName>
</protein>
<gene>
    <name evidence="7" type="ORF">SCUD_LOCUS6281</name>
</gene>